<reference evidence="8" key="2">
    <citation type="journal article" date="2019" name="Int. J. Syst. Evol. Microbiol.">
        <title>The Global Catalogue of Microorganisms (GCM) 10K type strain sequencing project: providing services to taxonomists for standard genome sequencing and annotation.</title>
        <authorList>
            <consortium name="The Broad Institute Genomics Platform"/>
            <consortium name="The Broad Institute Genome Sequencing Center for Infectious Disease"/>
            <person name="Wu L."/>
            <person name="Ma J."/>
        </authorList>
    </citation>
    <scope>NUCLEOTIDE SEQUENCE [LARGE SCALE GENOMIC DNA]</scope>
    <source>
        <strain evidence="8">CGMCC 1.15931</strain>
    </source>
</reference>
<dbReference type="Pfam" id="PF13517">
    <property type="entry name" value="FG-GAP_3"/>
    <property type="match status" value="2"/>
</dbReference>
<gene>
    <name evidence="5" type="ORF">GCM10011572_17300</name>
    <name evidence="6" type="ORF">GM672_00080</name>
</gene>
<dbReference type="Gene3D" id="2.130.10.130">
    <property type="entry name" value="Integrin alpha, N-terminal"/>
    <property type="match status" value="2"/>
</dbReference>
<evidence type="ECO:0000256" key="4">
    <source>
        <dbReference type="SAM" id="SignalP"/>
    </source>
</evidence>
<reference evidence="6 7" key="3">
    <citation type="submission" date="2019-11" db="EMBL/GenBank/DDBJ databases">
        <title>Type strains purchased from KCTC, JCM and DSMZ.</title>
        <authorList>
            <person name="Lu H."/>
        </authorList>
    </citation>
    <scope>NUCLEOTIDE SEQUENCE [LARGE SCALE GENOMIC DNA]</scope>
    <source>
        <strain evidence="6 7">KCTC 52429</strain>
    </source>
</reference>
<evidence type="ECO:0000313" key="6">
    <source>
        <dbReference type="EMBL" id="MTV51122.1"/>
    </source>
</evidence>
<proteinExistence type="predicted"/>
<dbReference type="PANTHER" id="PTHR44103">
    <property type="entry name" value="PROPROTEIN CONVERTASE P"/>
    <property type="match status" value="1"/>
</dbReference>
<protein>
    <recommendedName>
        <fullName evidence="9">PEP-CTERM sorting domain-containing protein</fullName>
    </recommendedName>
</protein>
<dbReference type="PANTHER" id="PTHR44103:SF1">
    <property type="entry name" value="PROPROTEIN CONVERTASE P"/>
    <property type="match status" value="1"/>
</dbReference>
<evidence type="ECO:0000313" key="8">
    <source>
        <dbReference type="Proteomes" id="UP000622638"/>
    </source>
</evidence>
<dbReference type="Proteomes" id="UP000430634">
    <property type="component" value="Unassembled WGS sequence"/>
</dbReference>
<dbReference type="SMART" id="SM00191">
    <property type="entry name" value="Int_alpha"/>
    <property type="match status" value="5"/>
</dbReference>
<evidence type="ECO:0000313" key="7">
    <source>
        <dbReference type="Proteomes" id="UP000430634"/>
    </source>
</evidence>
<keyword evidence="1 4" id="KW-0732">Signal</keyword>
<dbReference type="OrthoDB" id="5481797at2"/>
<feature type="signal peptide" evidence="4">
    <location>
        <begin position="1"/>
        <end position="20"/>
    </location>
</feature>
<dbReference type="RefSeq" id="WP_155468490.1">
    <property type="nucleotide sequence ID" value="NZ_BMKG01000006.1"/>
</dbReference>
<evidence type="ECO:0000256" key="1">
    <source>
        <dbReference type="ARBA" id="ARBA00022729"/>
    </source>
</evidence>
<feature type="chain" id="PRO_5026333466" description="PEP-CTERM sorting domain-containing protein" evidence="4">
    <location>
        <begin position="21"/>
        <end position="1022"/>
    </location>
</feature>
<keyword evidence="2" id="KW-0677">Repeat</keyword>
<evidence type="ECO:0000313" key="5">
    <source>
        <dbReference type="EMBL" id="GGB95862.1"/>
    </source>
</evidence>
<dbReference type="InterPro" id="IPR028994">
    <property type="entry name" value="Integrin_alpha_N"/>
</dbReference>
<dbReference type="InterPro" id="IPR013517">
    <property type="entry name" value="FG-GAP"/>
</dbReference>
<accession>A0A6I3SRY4</accession>
<dbReference type="InterPro" id="IPR013519">
    <property type="entry name" value="Int_alpha_beta-p"/>
</dbReference>
<dbReference type="AlphaFoldDB" id="A0A6I3SRY4"/>
<evidence type="ECO:0008006" key="9">
    <source>
        <dbReference type="Google" id="ProtNLM"/>
    </source>
</evidence>
<dbReference type="Proteomes" id="UP000622638">
    <property type="component" value="Unassembled WGS sequence"/>
</dbReference>
<reference evidence="5" key="1">
    <citation type="journal article" date="2014" name="Int. J. Syst. Evol. Microbiol.">
        <title>Complete genome of a new Firmicutes species belonging to the dominant human colonic microbiota ('Ruminococcus bicirculans') reveals two chromosomes and a selective capacity to utilize plant glucans.</title>
        <authorList>
            <consortium name="NISC Comparative Sequencing Program"/>
            <person name="Wegmann U."/>
            <person name="Louis P."/>
            <person name="Goesmann A."/>
            <person name="Henrissat B."/>
            <person name="Duncan S.H."/>
            <person name="Flint H.J."/>
        </authorList>
    </citation>
    <scope>NUCLEOTIDE SEQUENCE</scope>
    <source>
        <strain evidence="5">CGMCC 1.15931</strain>
    </source>
</reference>
<dbReference type="EMBL" id="BMKG01000006">
    <property type="protein sequence ID" value="GGB95862.1"/>
    <property type="molecule type" value="Genomic_DNA"/>
</dbReference>
<dbReference type="SUPFAM" id="SSF69318">
    <property type="entry name" value="Integrin alpha N-terminal domain"/>
    <property type="match status" value="3"/>
</dbReference>
<evidence type="ECO:0000256" key="3">
    <source>
        <dbReference type="ARBA" id="ARBA00023180"/>
    </source>
</evidence>
<keyword evidence="8" id="KW-1185">Reference proteome</keyword>
<keyword evidence="3" id="KW-0325">Glycoprotein</keyword>
<name>A0A6I3SRY4_9BURK</name>
<sequence length="1022" mass="108283">MKTLLWRSLLLIVTFLCVHAQASPILYLQPERQTAQPGAPVVMGLWIRDLDFPADTVGAFDVELNYDDDFLRLASVRFGPALGAPSERIEQITVGVPGDDPASVRMVVVSLLEASPDDCYFCQPGPYLVDLQSDMFQLATLTFDWIHAGPGTTTVDFSYALLADGYGEILPVAALIPAQVGIPEPGTAMLVGMGLLAMLCGRRPGAGTPVRRRLPALWAVVLLTVAGTAGAQPVRPGTHQPFLLVATNTPTLDAYFIRGDGAYDRVAVGGTPNGARLAEMAIADFDGDGTLDFVAASNENPARLYLFRRTGAHSFTQPILIGSLEYDEKAAYQIRRRRPELAPDYGMGLMAGDVDADDDIDIVETVNDNLGSATPGIGHGNVWLNDGSGTFTRKAGAFEFPSFGYALGISTTLAHLDGDRYPDLLVSEGDGERTSDLYVLRGSASGTFGAPVRLLGLPHAATFLSVGNIDDGGADILEGMDDDGDPGQIYGLLRSRDGSLDPTPVDIVDTSQVESGNDMPGSGRFQLYDVNGDGVLDIVAAPALAGPVADTLARARLEYYQGLGDGRFGPAQVIAPEILVNTGFTAPVQPLDPPWPRFMLAAKGQPTLDAYFTLDGTRLAAPVAVGESPAGAVLAETAVADFDGDGQLDFVAAANEPNGEVYLYRRTGPLTFAEPVRIGALADDPKVNYQFARGRPDLAPDYGLGLIPVDLDDDGDVDLLEGVNRDFGENLYWIAGGNAWLNDGAGNFTVTQDTFDFSSLSTGWTLAMSATLGDLNGDGKPDMLVSEQSSGGDVRSRVYALMGGGDGTFAAPSLVFTTPHPATFISMGDVNNNGTTDALVGMDDDGDPGQVYVYIGFGDGTFYEEAQAAFDTAPATEGGSDEAGGGKFQLVDLTGDGVLDVVASPALEGPVDDVLPPAWLRVYRGRGNGRYDLLTQAPGTMLVNTGFSAPYARPAPGFLRFDLNGDGNTDLRDMAYLTGPRQPAIRPYDPLEMNHDGFIDVADARLLVLRCTAPRCIRLPRD</sequence>
<organism evidence="6 7">
    <name type="scientific">Pseudoduganella buxea</name>
    <dbReference type="NCBI Taxonomy" id="1949069"/>
    <lineage>
        <taxon>Bacteria</taxon>
        <taxon>Pseudomonadati</taxon>
        <taxon>Pseudomonadota</taxon>
        <taxon>Betaproteobacteria</taxon>
        <taxon>Burkholderiales</taxon>
        <taxon>Oxalobacteraceae</taxon>
        <taxon>Telluria group</taxon>
        <taxon>Pseudoduganella</taxon>
    </lineage>
</organism>
<reference evidence="5" key="4">
    <citation type="submission" date="2024-05" db="EMBL/GenBank/DDBJ databases">
        <authorList>
            <person name="Sun Q."/>
            <person name="Zhou Y."/>
        </authorList>
    </citation>
    <scope>NUCLEOTIDE SEQUENCE</scope>
    <source>
        <strain evidence="5">CGMCC 1.15931</strain>
    </source>
</reference>
<evidence type="ECO:0000256" key="2">
    <source>
        <dbReference type="ARBA" id="ARBA00022737"/>
    </source>
</evidence>
<comment type="caution">
    <text evidence="6">The sequence shown here is derived from an EMBL/GenBank/DDBJ whole genome shotgun (WGS) entry which is preliminary data.</text>
</comment>
<dbReference type="EMBL" id="WNKZ01000001">
    <property type="protein sequence ID" value="MTV51122.1"/>
    <property type="molecule type" value="Genomic_DNA"/>
</dbReference>